<organism evidence="3 4">
    <name type="scientific">Acinetobacter junii</name>
    <dbReference type="NCBI Taxonomy" id="40215"/>
    <lineage>
        <taxon>Bacteria</taxon>
        <taxon>Pseudomonadati</taxon>
        <taxon>Pseudomonadota</taxon>
        <taxon>Gammaproteobacteria</taxon>
        <taxon>Moraxellales</taxon>
        <taxon>Moraxellaceae</taxon>
        <taxon>Acinetobacter</taxon>
    </lineage>
</organism>
<evidence type="ECO:0000259" key="1">
    <source>
        <dbReference type="Pfam" id="PF09836"/>
    </source>
</evidence>
<comment type="caution">
    <text evidence="3">The sequence shown here is derived from an EMBL/GenBank/DDBJ whole genome shotgun (WGS) entry which is preliminary data.</text>
</comment>
<evidence type="ECO:0000313" key="3">
    <source>
        <dbReference type="EMBL" id="RBA43738.1"/>
    </source>
</evidence>
<dbReference type="Gene3D" id="1.10.150.690">
    <property type="entry name" value="DUF2063"/>
    <property type="match status" value="1"/>
</dbReference>
<protein>
    <submittedName>
        <fullName evidence="3">DUF2063 domain-containing protein</fullName>
    </submittedName>
</protein>
<dbReference type="STRING" id="40215.BVL33_15530"/>
<dbReference type="Proteomes" id="UP000253688">
    <property type="component" value="Unassembled WGS sequence"/>
</dbReference>
<proteinExistence type="predicted"/>
<dbReference type="Pfam" id="PF22106">
    <property type="entry name" value="NGO1945_C"/>
    <property type="match status" value="1"/>
</dbReference>
<dbReference type="InterPro" id="IPR044922">
    <property type="entry name" value="DUF2063_N_sf"/>
</dbReference>
<name>A0A365PGG7_ACIJU</name>
<dbReference type="Gene3D" id="3.90.930.50">
    <property type="match status" value="1"/>
</dbReference>
<dbReference type="EMBL" id="QEWH01000097">
    <property type="protein sequence ID" value="RBA43738.1"/>
    <property type="molecule type" value="Genomic_DNA"/>
</dbReference>
<evidence type="ECO:0000259" key="2">
    <source>
        <dbReference type="Pfam" id="PF22106"/>
    </source>
</evidence>
<gene>
    <name evidence="3" type="ORF">DC346_14260</name>
</gene>
<accession>A0A365PGG7</accession>
<dbReference type="Pfam" id="PF09836">
    <property type="entry name" value="DUF2063"/>
    <property type="match status" value="1"/>
</dbReference>
<reference evidence="3 4" key="1">
    <citation type="submission" date="2018-04" db="EMBL/GenBank/DDBJ databases">
        <title>Acinetobacter junii Genome sequencing and assembly.</title>
        <authorList>
            <person name="Su J."/>
            <person name="Rensing C."/>
            <person name="Mazhar H.S."/>
        </authorList>
    </citation>
    <scope>NUCLEOTIDE SEQUENCE [LARGE SCALE GENOMIC DNA]</scope>
    <source>
        <strain evidence="3 4">SC22</strain>
    </source>
</reference>
<sequence>MSMNEHTFQQTQHDFCNWLRDPNSVKAVPFALDRMQVYRELLFNNVCSFINLVYPVARSLLPEQQWQQLLTDFFRESQNQSPLYNDISLQFREFLTEKQHPILFEYPWLAELLQYEWLELYLDTLEIEDVTLNAELNWQLTTQVWVLVYQYPVYQWSINQINKDPAPSAIMVWRNKHDRVCVELLTPLTAYLIEQLAQQPLPRIALTEFIQQIIPDLSVSEVNTQLDELAEDLIRLELLYKPD</sequence>
<feature type="domain" description="NGO1945-like C-terminal" evidence="2">
    <location>
        <begin position="144"/>
        <end position="233"/>
    </location>
</feature>
<dbReference type="InterPro" id="IPR018640">
    <property type="entry name" value="DUF2063"/>
</dbReference>
<feature type="domain" description="Putative DNA-binding" evidence="1">
    <location>
        <begin position="10"/>
        <end position="95"/>
    </location>
</feature>
<evidence type="ECO:0000313" key="4">
    <source>
        <dbReference type="Proteomes" id="UP000253688"/>
    </source>
</evidence>
<dbReference type="AlphaFoldDB" id="A0A365PGG7"/>
<dbReference type="RefSeq" id="WP_112987617.1">
    <property type="nucleotide sequence ID" value="NZ_CP131470.1"/>
</dbReference>
<dbReference type="InterPro" id="IPR054098">
    <property type="entry name" value="NGO1945-like_C"/>
</dbReference>